<evidence type="ECO:0000313" key="3">
    <source>
        <dbReference type="Proteomes" id="UP001294444"/>
    </source>
</evidence>
<dbReference type="Proteomes" id="UP001294444">
    <property type="component" value="Unassembled WGS sequence"/>
</dbReference>
<accession>A0AAJ4XTS2</accession>
<feature type="region of interest" description="Disordered" evidence="1">
    <location>
        <begin position="61"/>
        <end position="81"/>
    </location>
</feature>
<evidence type="ECO:0000313" key="2">
    <source>
        <dbReference type="EMBL" id="SNX88151.1"/>
    </source>
</evidence>
<organism evidence="2 3">
    <name type="scientific">Melanopsichium pennsylvanicum</name>
    <dbReference type="NCBI Taxonomy" id="63383"/>
    <lineage>
        <taxon>Eukaryota</taxon>
        <taxon>Fungi</taxon>
        <taxon>Dikarya</taxon>
        <taxon>Basidiomycota</taxon>
        <taxon>Ustilaginomycotina</taxon>
        <taxon>Ustilaginomycetes</taxon>
        <taxon>Ustilaginales</taxon>
        <taxon>Ustilaginaceae</taxon>
        <taxon>Melanopsichium</taxon>
    </lineage>
</organism>
<comment type="caution">
    <text evidence="2">The sequence shown here is derived from an EMBL/GenBank/DDBJ whole genome shotgun (WGS) entry which is preliminary data.</text>
</comment>
<feature type="compositionally biased region" description="Polar residues" evidence="1">
    <location>
        <begin position="72"/>
        <end position="81"/>
    </location>
</feature>
<proteinExistence type="predicted"/>
<gene>
    <name evidence="2" type="ORF">MEPE_06862</name>
</gene>
<keyword evidence="3" id="KW-1185">Reference proteome</keyword>
<dbReference type="EMBL" id="OAPG01000033">
    <property type="protein sequence ID" value="SNX88151.1"/>
    <property type="molecule type" value="Genomic_DNA"/>
</dbReference>
<sequence length="81" mass="8723">MVWSRPAHCAARGAISDLAVTQTVVLPKAAPMSETGGMDQSLIQTAKYARAHFQEPTVSNMKAEDYPGANSFFRSPSPHCT</sequence>
<name>A0AAJ4XTS2_9BASI</name>
<protein>
    <submittedName>
        <fullName evidence="2">Uncharacterized protein</fullName>
    </submittedName>
</protein>
<evidence type="ECO:0000256" key="1">
    <source>
        <dbReference type="SAM" id="MobiDB-lite"/>
    </source>
</evidence>
<dbReference type="AlphaFoldDB" id="A0AAJ4XTS2"/>
<reference evidence="2" key="1">
    <citation type="submission" date="2023-10" db="EMBL/GenBank/DDBJ databases">
        <authorList>
            <person name="Guldener U."/>
        </authorList>
    </citation>
    <scope>NUCLEOTIDE SEQUENCE</scope>
    <source>
        <strain evidence="2">Mp4</strain>
    </source>
</reference>